<evidence type="ECO:0000313" key="1">
    <source>
        <dbReference type="EMBL" id="CUG20610.1"/>
    </source>
</evidence>
<reference evidence="2" key="1">
    <citation type="submission" date="2015-09" db="EMBL/GenBank/DDBJ databases">
        <authorList>
            <consortium name="Pathogen Informatics"/>
        </authorList>
    </citation>
    <scope>NUCLEOTIDE SEQUENCE [LARGE SCALE GENOMIC DNA]</scope>
    <source>
        <strain evidence="2">Lake Konstanz</strain>
    </source>
</reference>
<organism evidence="1 2">
    <name type="scientific">Bodo saltans</name>
    <name type="common">Flagellated protozoan</name>
    <dbReference type="NCBI Taxonomy" id="75058"/>
    <lineage>
        <taxon>Eukaryota</taxon>
        <taxon>Discoba</taxon>
        <taxon>Euglenozoa</taxon>
        <taxon>Kinetoplastea</taxon>
        <taxon>Metakinetoplastina</taxon>
        <taxon>Eubodonida</taxon>
        <taxon>Bodonidae</taxon>
        <taxon>Bodo</taxon>
    </lineage>
</organism>
<dbReference type="VEuPathDB" id="TriTrypDB:BSAL_75760"/>
<dbReference type="EMBL" id="CYKH01000698">
    <property type="protein sequence ID" value="CUG20610.1"/>
    <property type="molecule type" value="Genomic_DNA"/>
</dbReference>
<gene>
    <name evidence="1" type="ORF">BSAL_75760</name>
</gene>
<keyword evidence="2" id="KW-1185">Reference proteome</keyword>
<proteinExistence type="predicted"/>
<name>A0A0S4IVN0_BODSA</name>
<dbReference type="Proteomes" id="UP000051952">
    <property type="component" value="Unassembled WGS sequence"/>
</dbReference>
<sequence>MPEMWLHCTPNPKEISQDNLGELTACCAALRLFWHLALVTVLFSLTTVEVYQTFHRGSGDVVAPLPSLGRVIPSSVTATFFDRWTHCVIDTIVTALGLTITGKKTTSFARKTKKKLV</sequence>
<protein>
    <submittedName>
        <fullName evidence="1">Uncharacterized protein</fullName>
    </submittedName>
</protein>
<accession>A0A0S4IVN0</accession>
<dbReference type="AlphaFoldDB" id="A0A0S4IVN0"/>
<evidence type="ECO:0000313" key="2">
    <source>
        <dbReference type="Proteomes" id="UP000051952"/>
    </source>
</evidence>